<gene>
    <name evidence="9" type="ORF">GTQ55_16925</name>
    <name evidence="8" type="ORF">HNQ53_002145</name>
</gene>
<evidence type="ECO:0000256" key="3">
    <source>
        <dbReference type="ARBA" id="ARBA00023136"/>
    </source>
</evidence>
<organism evidence="8 11">
    <name type="scientific">Microbulbifer hydrolyticus</name>
    <dbReference type="NCBI Taxonomy" id="48074"/>
    <lineage>
        <taxon>Bacteria</taxon>
        <taxon>Pseudomonadati</taxon>
        <taxon>Pseudomonadota</taxon>
        <taxon>Gammaproteobacteria</taxon>
        <taxon>Cellvibrionales</taxon>
        <taxon>Microbulbiferaceae</taxon>
        <taxon>Microbulbifer</taxon>
    </lineage>
</organism>
<dbReference type="Proteomes" id="UP000464675">
    <property type="component" value="Chromosome"/>
</dbReference>
<dbReference type="EMBL" id="JACHHR010000002">
    <property type="protein sequence ID" value="MBB5211927.1"/>
    <property type="molecule type" value="Genomic_DNA"/>
</dbReference>
<evidence type="ECO:0000256" key="4">
    <source>
        <dbReference type="ARBA" id="ARBA00023139"/>
    </source>
</evidence>
<dbReference type="PROSITE" id="PS51257">
    <property type="entry name" value="PROKAR_LIPOPROTEIN"/>
    <property type="match status" value="1"/>
</dbReference>
<evidence type="ECO:0000256" key="7">
    <source>
        <dbReference type="SAM" id="MobiDB-lite"/>
    </source>
</evidence>
<protein>
    <submittedName>
        <fullName evidence="8">Small lipoprotein YifL</fullName>
    </submittedName>
</protein>
<keyword evidence="2" id="KW-0732">Signal</keyword>
<proteinExistence type="predicted"/>
<dbReference type="Pfam" id="PF13627">
    <property type="entry name" value="LptM_cons"/>
    <property type="match status" value="1"/>
</dbReference>
<keyword evidence="3" id="KW-0472">Membrane</keyword>
<dbReference type="AlphaFoldDB" id="A0A6P1TI41"/>
<name>A0A6P1TI41_9GAMM</name>
<evidence type="ECO:0000313" key="9">
    <source>
        <dbReference type="EMBL" id="QHQ40492.1"/>
    </source>
</evidence>
<feature type="compositionally biased region" description="Basic and acidic residues" evidence="7">
    <location>
        <begin position="80"/>
        <end position="91"/>
    </location>
</feature>
<reference evidence="8 11" key="2">
    <citation type="submission" date="2020-08" db="EMBL/GenBank/DDBJ databases">
        <title>Genomic Encyclopedia of Type Strains, Phase IV (KMG-IV): sequencing the most valuable type-strain genomes for metagenomic binning, comparative biology and taxonomic classification.</title>
        <authorList>
            <person name="Goeker M."/>
        </authorList>
    </citation>
    <scope>NUCLEOTIDE SEQUENCE [LARGE SCALE GENOMIC DNA]</scope>
    <source>
        <strain evidence="8 11">DSM 11525</strain>
    </source>
</reference>
<reference evidence="9 10" key="1">
    <citation type="submission" date="2020-01" db="EMBL/GenBank/DDBJ databases">
        <title>The possibility of degradation of plastic by Microbulbifer hydrolyticus IRE-31.</title>
        <authorList>
            <person name="Liu L."/>
        </authorList>
    </citation>
    <scope>NUCLEOTIDE SEQUENCE [LARGE SCALE GENOMIC DNA]</scope>
    <source>
        <strain evidence="9 10">IRE-31</strain>
    </source>
</reference>
<evidence type="ECO:0000313" key="8">
    <source>
        <dbReference type="EMBL" id="MBB5211927.1"/>
    </source>
</evidence>
<evidence type="ECO:0000313" key="11">
    <source>
        <dbReference type="Proteomes" id="UP000563601"/>
    </source>
</evidence>
<dbReference type="RefSeq" id="WP_161859784.1">
    <property type="nucleotide sequence ID" value="NZ_CP047491.1"/>
</dbReference>
<evidence type="ECO:0000256" key="5">
    <source>
        <dbReference type="ARBA" id="ARBA00023237"/>
    </source>
</evidence>
<keyword evidence="4" id="KW-0564">Palmitate</keyword>
<evidence type="ECO:0000256" key="6">
    <source>
        <dbReference type="ARBA" id="ARBA00023288"/>
    </source>
</evidence>
<dbReference type="Proteomes" id="UP000563601">
    <property type="component" value="Unassembled WGS sequence"/>
</dbReference>
<evidence type="ECO:0000256" key="1">
    <source>
        <dbReference type="ARBA" id="ARBA00004459"/>
    </source>
</evidence>
<dbReference type="EMBL" id="CP047491">
    <property type="protein sequence ID" value="QHQ40492.1"/>
    <property type="molecule type" value="Genomic_DNA"/>
</dbReference>
<keyword evidence="6 8" id="KW-0449">Lipoprotein</keyword>
<keyword evidence="5" id="KW-0998">Cell outer membrane</keyword>
<comment type="subcellular location">
    <subcellularLocation>
        <location evidence="1">Cell outer membrane</location>
        <topology evidence="1">Lipid-anchor</topology>
    </subcellularLocation>
</comment>
<feature type="compositionally biased region" description="Polar residues" evidence="7">
    <location>
        <begin position="46"/>
        <end position="61"/>
    </location>
</feature>
<dbReference type="InterPro" id="IPR032831">
    <property type="entry name" value="LptM_cons"/>
</dbReference>
<evidence type="ECO:0000256" key="2">
    <source>
        <dbReference type="ARBA" id="ARBA00022729"/>
    </source>
</evidence>
<accession>A0A6P1TI41</accession>
<dbReference type="OrthoDB" id="5741367at2"/>
<feature type="region of interest" description="Disordered" evidence="7">
    <location>
        <begin position="20"/>
        <end position="91"/>
    </location>
</feature>
<evidence type="ECO:0000313" key="10">
    <source>
        <dbReference type="Proteomes" id="UP000464675"/>
    </source>
</evidence>
<sequence>MRIPTTPLVLSLTLAGALTGCGQKGPLYLPQDPAAPTPSSVPARGASSQPPAATTGQPQTETGEKDQPAQADKNSNRANPEQHTEAEAVFK</sequence>
<dbReference type="NCBIfam" id="NF047847">
    <property type="entry name" value="SS_mature_LptM"/>
    <property type="match status" value="1"/>
</dbReference>
<dbReference type="GO" id="GO:0009279">
    <property type="term" value="C:cell outer membrane"/>
    <property type="evidence" value="ECO:0007669"/>
    <property type="project" value="UniProtKB-SubCell"/>
</dbReference>
<keyword evidence="10" id="KW-1185">Reference proteome</keyword>